<dbReference type="STRING" id="2074.BG845_04398"/>
<dbReference type="SMART" id="SM00271">
    <property type="entry name" value="DnaJ"/>
    <property type="match status" value="1"/>
</dbReference>
<comment type="caution">
    <text evidence="16">The sequence shown here is derived from an EMBL/GenBank/DDBJ whole genome shotgun (WGS) entry which is preliminary data.</text>
</comment>
<dbReference type="CDD" id="cd06257">
    <property type="entry name" value="DnaJ"/>
    <property type="match status" value="1"/>
</dbReference>
<accession>A0A1Y2MS73</accession>
<evidence type="ECO:0000259" key="15">
    <source>
        <dbReference type="PROSITE" id="PS51188"/>
    </source>
</evidence>
<comment type="similarity">
    <text evidence="9 11">Belongs to the DnaJ family.</text>
</comment>
<dbReference type="InterPro" id="IPR001623">
    <property type="entry name" value="DnaJ_domain"/>
</dbReference>
<feature type="domain" description="CR-type" evidence="15">
    <location>
        <begin position="180"/>
        <end position="258"/>
    </location>
</feature>
<dbReference type="GO" id="GO:0005737">
    <property type="term" value="C:cytoplasm"/>
    <property type="evidence" value="ECO:0007669"/>
    <property type="project" value="UniProtKB-SubCell"/>
</dbReference>
<dbReference type="Gene3D" id="2.10.230.10">
    <property type="entry name" value="Heat shock protein DnaJ, cysteine-rich domain"/>
    <property type="match status" value="1"/>
</dbReference>
<feature type="binding site" evidence="11">
    <location>
        <position position="232"/>
    </location>
    <ligand>
        <name>Zn(2+)</name>
        <dbReference type="ChEBI" id="CHEBI:29105"/>
        <label>2</label>
    </ligand>
</feature>
<protein>
    <recommendedName>
        <fullName evidence="10 11">Chaperone protein DnaJ</fullName>
    </recommendedName>
</protein>
<feature type="compositionally biased region" description="Gly residues" evidence="13">
    <location>
        <begin position="146"/>
        <end position="157"/>
    </location>
</feature>
<dbReference type="FunFam" id="2.10.230.10:FF:000002">
    <property type="entry name" value="Molecular chaperone DnaJ"/>
    <property type="match status" value="1"/>
</dbReference>
<dbReference type="GO" id="GO:0009408">
    <property type="term" value="P:response to heat"/>
    <property type="evidence" value="ECO:0007669"/>
    <property type="project" value="InterPro"/>
</dbReference>
<dbReference type="InterPro" id="IPR002939">
    <property type="entry name" value="DnaJ_C"/>
</dbReference>
<keyword evidence="17" id="KW-1185">Reference proteome</keyword>
<keyword evidence="4 11" id="KW-0677">Repeat</keyword>
<dbReference type="GO" id="GO:0051082">
    <property type="term" value="F:unfolded protein binding"/>
    <property type="evidence" value="ECO:0007669"/>
    <property type="project" value="UniProtKB-UniRule"/>
</dbReference>
<dbReference type="Gene3D" id="1.10.287.110">
    <property type="entry name" value="DnaJ domain"/>
    <property type="match status" value="1"/>
</dbReference>
<keyword evidence="6 11" id="KW-0862">Zinc</keyword>
<feature type="repeat" description="CXXCXGXG motif" evidence="11">
    <location>
        <begin position="246"/>
        <end position="253"/>
    </location>
</feature>
<dbReference type="Pfam" id="PF00226">
    <property type="entry name" value="DnaJ"/>
    <property type="match status" value="1"/>
</dbReference>
<evidence type="ECO:0000256" key="13">
    <source>
        <dbReference type="SAM" id="MobiDB-lite"/>
    </source>
</evidence>
<evidence type="ECO:0000256" key="5">
    <source>
        <dbReference type="ARBA" id="ARBA00022771"/>
    </source>
</evidence>
<evidence type="ECO:0000256" key="6">
    <source>
        <dbReference type="ARBA" id="ARBA00022833"/>
    </source>
</evidence>
<dbReference type="Proteomes" id="UP000194360">
    <property type="component" value="Unassembled WGS sequence"/>
</dbReference>
<comment type="cofactor">
    <cofactor evidence="11">
        <name>Zn(2+)</name>
        <dbReference type="ChEBI" id="CHEBI:29105"/>
    </cofactor>
    <text evidence="11">Binds 2 Zn(2+) ions per monomer.</text>
</comment>
<dbReference type="SUPFAM" id="SSF46565">
    <property type="entry name" value="Chaperone J-domain"/>
    <property type="match status" value="1"/>
</dbReference>
<evidence type="ECO:0000256" key="8">
    <source>
        <dbReference type="ARBA" id="ARBA00023186"/>
    </source>
</evidence>
<sequence>MTQRDWIEKDYYRELGVSSTSSQDEIKKAYRKLARELHPDANPGDEKAEARFKAVSEAYGVLGDEAKRKEYDETRAMFAGGGGFGGYGTGGGFPGGGAGGRPGAGGPGGFDINDLFGQGAGGGAGGSGDFSDILGDIFGRAARNNRGGGSGGGGFGPTGARRGQDVESSLTISFEDAVRGAAVPITLSSPGRCERCGGTGSRPGSAPRTCPTCEGAGLVSRSQGAFSFSEPCRDCRGTGRLIDDPCPECRGDGVSTRTRSLTVRVPAGVDNGQKVRLTGQGEPGRGGAPAGDLYVTIGVTPHRVFGRSKKNPDDLTITVPVTFPELTLGATLTVPTLDGTVSLKVPAGTSSGRTFRVSGRGVERKNGKKGNLLVTVEIAVPQKLDGPATEALQAYAEATASFDPRADLFGNARR</sequence>
<dbReference type="NCBIfam" id="NF008035">
    <property type="entry name" value="PRK10767.1"/>
    <property type="match status" value="1"/>
</dbReference>
<evidence type="ECO:0000256" key="2">
    <source>
        <dbReference type="ARBA" id="ARBA00022705"/>
    </source>
</evidence>
<feature type="repeat" description="CXXCXGXG motif" evidence="11">
    <location>
        <begin position="210"/>
        <end position="217"/>
    </location>
</feature>
<dbReference type="PRINTS" id="PR00625">
    <property type="entry name" value="JDOMAIN"/>
</dbReference>
<evidence type="ECO:0000256" key="10">
    <source>
        <dbReference type="ARBA" id="ARBA00067609"/>
    </source>
</evidence>
<dbReference type="GO" id="GO:0042026">
    <property type="term" value="P:protein refolding"/>
    <property type="evidence" value="ECO:0007669"/>
    <property type="project" value="TreeGrafter"/>
</dbReference>
<comment type="domain">
    <text evidence="11">The J domain is necessary and sufficient to stimulate DnaK ATPase activity. Zinc center 1 plays an important role in the autonomous, DnaK-independent chaperone activity of DnaJ. Zinc center 2 is essential for interaction with DnaK and for DnaJ activity.</text>
</comment>
<organism evidence="16 17">
    <name type="scientific">Pseudonocardia autotrophica</name>
    <name type="common">Amycolata autotrophica</name>
    <name type="synonym">Nocardia autotrophica</name>
    <dbReference type="NCBI Taxonomy" id="2074"/>
    <lineage>
        <taxon>Bacteria</taxon>
        <taxon>Bacillati</taxon>
        <taxon>Actinomycetota</taxon>
        <taxon>Actinomycetes</taxon>
        <taxon>Pseudonocardiales</taxon>
        <taxon>Pseudonocardiaceae</taxon>
        <taxon>Pseudonocardia</taxon>
    </lineage>
</organism>
<dbReference type="GO" id="GO:0005524">
    <property type="term" value="F:ATP binding"/>
    <property type="evidence" value="ECO:0007669"/>
    <property type="project" value="InterPro"/>
</dbReference>
<evidence type="ECO:0000313" key="17">
    <source>
        <dbReference type="Proteomes" id="UP000194360"/>
    </source>
</evidence>
<comment type="subcellular location">
    <subcellularLocation>
        <location evidence="11">Cytoplasm</location>
    </subcellularLocation>
</comment>
<dbReference type="PROSITE" id="PS50076">
    <property type="entry name" value="DNAJ_2"/>
    <property type="match status" value="1"/>
</dbReference>
<evidence type="ECO:0000256" key="4">
    <source>
        <dbReference type="ARBA" id="ARBA00022737"/>
    </source>
</evidence>
<dbReference type="PROSITE" id="PS51188">
    <property type="entry name" value="ZF_CR"/>
    <property type="match status" value="1"/>
</dbReference>
<dbReference type="EMBL" id="MIGB01000026">
    <property type="protein sequence ID" value="OSY37991.1"/>
    <property type="molecule type" value="Genomic_DNA"/>
</dbReference>
<keyword evidence="5 11" id="KW-0863">Zinc-finger</keyword>
<dbReference type="RefSeq" id="WP_085914578.1">
    <property type="nucleotide sequence ID" value="NZ_AP018920.1"/>
</dbReference>
<evidence type="ECO:0000256" key="9">
    <source>
        <dbReference type="ARBA" id="ARBA00061004"/>
    </source>
</evidence>
<dbReference type="InterPro" id="IPR036869">
    <property type="entry name" value="J_dom_sf"/>
</dbReference>
<dbReference type="OrthoDB" id="9779889at2"/>
<dbReference type="InterPro" id="IPR008971">
    <property type="entry name" value="HSP40/DnaJ_pept-bd"/>
</dbReference>
<keyword evidence="8 11" id="KW-0143">Chaperone</keyword>
<feature type="repeat" description="CXXCXGXG motif" evidence="11">
    <location>
        <begin position="232"/>
        <end position="239"/>
    </location>
</feature>
<feature type="binding site" evidence="11">
    <location>
        <position position="196"/>
    </location>
    <ligand>
        <name>Zn(2+)</name>
        <dbReference type="ChEBI" id="CHEBI:29105"/>
        <label>1</label>
    </ligand>
</feature>
<name>A0A1Y2MS73_PSEAH</name>
<gene>
    <name evidence="16" type="primary">dnaJ_2</name>
    <name evidence="11" type="synonym">dnaJ</name>
    <name evidence="16" type="ORF">BG845_04398</name>
</gene>
<dbReference type="Pfam" id="PF00684">
    <property type="entry name" value="DnaJ_CXXCXGXG"/>
    <property type="match status" value="1"/>
</dbReference>
<evidence type="ECO:0000256" key="1">
    <source>
        <dbReference type="ARBA" id="ARBA00022490"/>
    </source>
</evidence>
<comment type="function">
    <text evidence="11">Participates actively in the response to hyperosmotic and heat shock by preventing the aggregation of stress-denatured proteins and by disaggregating proteins, also in an autonomous, DnaK-independent fashion. Unfolded proteins bind initially to DnaJ; upon interaction with the DnaJ-bound protein, DnaK hydrolyzes its bound ATP, resulting in the formation of a stable complex. GrpE releases ADP from DnaK; ATP binding to DnaK triggers the release of the substrate protein, thus completing the reaction cycle. Several rounds of ATP-dependent interactions between DnaJ, DnaK and GrpE are required for fully efficient folding. Also involved, together with DnaK and GrpE, in the DNA replication of plasmids through activation of initiation proteins.</text>
</comment>
<comment type="subunit">
    <text evidence="11">Homodimer.</text>
</comment>
<dbReference type="CDD" id="cd10747">
    <property type="entry name" value="DnaJ_C"/>
    <property type="match status" value="1"/>
</dbReference>
<feature type="binding site" evidence="11">
    <location>
        <position position="213"/>
    </location>
    <ligand>
        <name>Zn(2+)</name>
        <dbReference type="ChEBI" id="CHEBI:29105"/>
        <label>2</label>
    </ligand>
</feature>
<keyword evidence="7 11" id="KW-0346">Stress response</keyword>
<dbReference type="GO" id="GO:0006260">
    <property type="term" value="P:DNA replication"/>
    <property type="evidence" value="ECO:0007669"/>
    <property type="project" value="UniProtKB-KW"/>
</dbReference>
<dbReference type="AlphaFoldDB" id="A0A1Y2MS73"/>
<dbReference type="Pfam" id="PF01556">
    <property type="entry name" value="DnaJ_C"/>
    <property type="match status" value="1"/>
</dbReference>
<dbReference type="FunFam" id="2.60.260.20:FF:000013">
    <property type="entry name" value="DnaJ subfamily B member 11"/>
    <property type="match status" value="1"/>
</dbReference>
<evidence type="ECO:0000259" key="14">
    <source>
        <dbReference type="PROSITE" id="PS50076"/>
    </source>
</evidence>
<feature type="zinc finger region" description="CR-type" evidence="12">
    <location>
        <begin position="180"/>
        <end position="258"/>
    </location>
</feature>
<keyword evidence="2 11" id="KW-0235">DNA replication</keyword>
<feature type="binding site" evidence="11">
    <location>
        <position position="235"/>
    </location>
    <ligand>
        <name>Zn(2+)</name>
        <dbReference type="ChEBI" id="CHEBI:29105"/>
        <label>2</label>
    </ligand>
</feature>
<dbReference type="SUPFAM" id="SSF49493">
    <property type="entry name" value="HSP40/DnaJ peptide-binding domain"/>
    <property type="match status" value="2"/>
</dbReference>
<dbReference type="HAMAP" id="MF_01152">
    <property type="entry name" value="DnaJ"/>
    <property type="match status" value="1"/>
</dbReference>
<dbReference type="InterPro" id="IPR036410">
    <property type="entry name" value="HSP_DnaJ_Cys-rich_dom_sf"/>
</dbReference>
<dbReference type="Gene3D" id="2.60.260.20">
    <property type="entry name" value="Urease metallochaperone UreE, N-terminal domain"/>
    <property type="match status" value="2"/>
</dbReference>
<feature type="binding site" evidence="11">
    <location>
        <position position="210"/>
    </location>
    <ligand>
        <name>Zn(2+)</name>
        <dbReference type="ChEBI" id="CHEBI:29105"/>
        <label>2</label>
    </ligand>
</feature>
<evidence type="ECO:0000256" key="3">
    <source>
        <dbReference type="ARBA" id="ARBA00022723"/>
    </source>
</evidence>
<feature type="binding site" evidence="11">
    <location>
        <position position="249"/>
    </location>
    <ligand>
        <name>Zn(2+)</name>
        <dbReference type="ChEBI" id="CHEBI:29105"/>
        <label>1</label>
    </ligand>
</feature>
<proteinExistence type="inferred from homology"/>
<evidence type="ECO:0000256" key="11">
    <source>
        <dbReference type="HAMAP-Rule" id="MF_01152"/>
    </source>
</evidence>
<feature type="region of interest" description="Disordered" evidence="13">
    <location>
        <begin position="143"/>
        <end position="165"/>
    </location>
</feature>
<dbReference type="CDD" id="cd10719">
    <property type="entry name" value="DnaJ_zf"/>
    <property type="match status" value="1"/>
</dbReference>
<dbReference type="InterPro" id="IPR012724">
    <property type="entry name" value="DnaJ"/>
</dbReference>
<keyword evidence="1 11" id="KW-0963">Cytoplasm</keyword>
<feature type="binding site" evidence="11">
    <location>
        <position position="246"/>
    </location>
    <ligand>
        <name>Zn(2+)</name>
        <dbReference type="ChEBI" id="CHEBI:29105"/>
        <label>1</label>
    </ligand>
</feature>
<dbReference type="GO" id="GO:0008270">
    <property type="term" value="F:zinc ion binding"/>
    <property type="evidence" value="ECO:0007669"/>
    <property type="project" value="UniProtKB-UniRule"/>
</dbReference>
<feature type="domain" description="J" evidence="14">
    <location>
        <begin position="10"/>
        <end position="75"/>
    </location>
</feature>
<feature type="binding site" evidence="11">
    <location>
        <position position="193"/>
    </location>
    <ligand>
        <name>Zn(2+)</name>
        <dbReference type="ChEBI" id="CHEBI:29105"/>
        <label>1</label>
    </ligand>
</feature>
<evidence type="ECO:0000256" key="12">
    <source>
        <dbReference type="PROSITE-ProRule" id="PRU00546"/>
    </source>
</evidence>
<reference evidence="16 17" key="1">
    <citation type="submission" date="2016-09" db="EMBL/GenBank/DDBJ databases">
        <title>Pseudonocardia autotrophica DSM535, a candidate organism with high potential of specific P450 cytochromes.</title>
        <authorList>
            <person name="Grumaz C."/>
            <person name="Vainshtein Y."/>
            <person name="Kirstahler P."/>
            <person name="Sohn K."/>
        </authorList>
    </citation>
    <scope>NUCLEOTIDE SEQUENCE [LARGE SCALE GENOMIC DNA]</scope>
    <source>
        <strain evidence="16 17">DSM 535</strain>
    </source>
</reference>
<dbReference type="InterPro" id="IPR001305">
    <property type="entry name" value="HSP_DnaJ_Cys-rich_dom"/>
</dbReference>
<feature type="repeat" description="CXXCXGXG motif" evidence="11">
    <location>
        <begin position="193"/>
        <end position="200"/>
    </location>
</feature>
<evidence type="ECO:0000256" key="7">
    <source>
        <dbReference type="ARBA" id="ARBA00023016"/>
    </source>
</evidence>
<dbReference type="SUPFAM" id="SSF57938">
    <property type="entry name" value="DnaJ/Hsp40 cysteine-rich domain"/>
    <property type="match status" value="1"/>
</dbReference>
<keyword evidence="3 11" id="KW-0479">Metal-binding</keyword>
<evidence type="ECO:0000313" key="16">
    <source>
        <dbReference type="EMBL" id="OSY37991.1"/>
    </source>
</evidence>
<dbReference type="PANTHER" id="PTHR43096">
    <property type="entry name" value="DNAJ HOMOLOG 1, MITOCHONDRIAL-RELATED"/>
    <property type="match status" value="1"/>
</dbReference>
<dbReference type="GO" id="GO:0031072">
    <property type="term" value="F:heat shock protein binding"/>
    <property type="evidence" value="ECO:0007669"/>
    <property type="project" value="InterPro"/>
</dbReference>
<dbReference type="PANTHER" id="PTHR43096:SF54">
    <property type="entry name" value="CHAPERONE PROTEIN DNAJ 1"/>
    <property type="match status" value="1"/>
</dbReference>